<keyword evidence="1" id="KW-1133">Transmembrane helix</keyword>
<feature type="transmembrane region" description="Helical" evidence="1">
    <location>
        <begin position="15"/>
        <end position="34"/>
    </location>
</feature>
<organism evidence="2 3">
    <name type="scientific">Guopingia tenuis</name>
    <dbReference type="NCBI Taxonomy" id="2763656"/>
    <lineage>
        <taxon>Bacteria</taxon>
        <taxon>Bacillati</taxon>
        <taxon>Bacillota</taxon>
        <taxon>Clostridia</taxon>
        <taxon>Christensenellales</taxon>
        <taxon>Christensenellaceae</taxon>
        <taxon>Guopingia</taxon>
    </lineage>
</organism>
<keyword evidence="1" id="KW-0812">Transmembrane</keyword>
<feature type="transmembrane region" description="Helical" evidence="1">
    <location>
        <begin position="88"/>
        <end position="112"/>
    </location>
</feature>
<dbReference type="AlphaFoldDB" id="A0A926DH65"/>
<name>A0A926DH65_9FIRM</name>
<evidence type="ECO:0000313" key="2">
    <source>
        <dbReference type="EMBL" id="MBC8537732.1"/>
    </source>
</evidence>
<feature type="transmembrane region" description="Helical" evidence="1">
    <location>
        <begin position="46"/>
        <end position="68"/>
    </location>
</feature>
<dbReference type="RefSeq" id="WP_249279602.1">
    <property type="nucleotide sequence ID" value="NZ_JACRSS010000001.1"/>
</dbReference>
<protein>
    <submittedName>
        <fullName evidence="2">Uncharacterized protein</fullName>
    </submittedName>
</protein>
<comment type="caution">
    <text evidence="2">The sequence shown here is derived from an EMBL/GenBank/DDBJ whole genome shotgun (WGS) entry which is preliminary data.</text>
</comment>
<gene>
    <name evidence="2" type="ORF">H8693_02145</name>
</gene>
<evidence type="ECO:0000313" key="3">
    <source>
        <dbReference type="Proteomes" id="UP000617951"/>
    </source>
</evidence>
<keyword evidence="1" id="KW-0472">Membrane</keyword>
<reference evidence="2" key="1">
    <citation type="submission" date="2020-08" db="EMBL/GenBank/DDBJ databases">
        <title>Genome public.</title>
        <authorList>
            <person name="Liu C."/>
            <person name="Sun Q."/>
        </authorList>
    </citation>
    <scope>NUCLEOTIDE SEQUENCE</scope>
    <source>
        <strain evidence="2">NSJ-63</strain>
    </source>
</reference>
<dbReference type="EMBL" id="JACRSS010000001">
    <property type="protein sequence ID" value="MBC8537732.1"/>
    <property type="molecule type" value="Genomic_DNA"/>
</dbReference>
<keyword evidence="3" id="KW-1185">Reference proteome</keyword>
<accession>A0A926DH65</accession>
<evidence type="ECO:0000256" key="1">
    <source>
        <dbReference type="SAM" id="Phobius"/>
    </source>
</evidence>
<sequence length="116" mass="13093">MEDFFYSLLSNRQATFVNMVIGVLLFIALLFLFFCKSSRDERGRKIIGKASIVALICFGICATLFSQYMQYIAVQQSSGGEVLVLDAFLAVNSIQLIFNITVIFEIVGILILRHRE</sequence>
<proteinExistence type="predicted"/>
<dbReference type="Proteomes" id="UP000617951">
    <property type="component" value="Unassembled WGS sequence"/>
</dbReference>